<dbReference type="EMBL" id="MN739006">
    <property type="protein sequence ID" value="QHT34723.1"/>
    <property type="molecule type" value="Genomic_DNA"/>
</dbReference>
<protein>
    <submittedName>
        <fullName evidence="1">Uncharacterized protein</fullName>
    </submittedName>
</protein>
<dbReference type="AlphaFoldDB" id="A0A6C0F242"/>
<name>A0A6C0F242_9ZZZZ</name>
<proteinExistence type="predicted"/>
<sequence>MKNIKYIDGFYGFYLILFDFAKKNIVFTM</sequence>
<evidence type="ECO:0000313" key="1">
    <source>
        <dbReference type="EMBL" id="QHT34723.1"/>
    </source>
</evidence>
<organism evidence="1">
    <name type="scientific">viral metagenome</name>
    <dbReference type="NCBI Taxonomy" id="1070528"/>
    <lineage>
        <taxon>unclassified sequences</taxon>
        <taxon>metagenomes</taxon>
        <taxon>organismal metagenomes</taxon>
    </lineage>
</organism>
<reference evidence="1" key="1">
    <citation type="journal article" date="2020" name="Nature">
        <title>Giant virus diversity and host interactions through global metagenomics.</title>
        <authorList>
            <person name="Schulz F."/>
            <person name="Roux S."/>
            <person name="Paez-Espino D."/>
            <person name="Jungbluth S."/>
            <person name="Walsh D.A."/>
            <person name="Denef V.J."/>
            <person name="McMahon K.D."/>
            <person name="Konstantinidis K.T."/>
            <person name="Eloe-Fadrosh E.A."/>
            <person name="Kyrpides N.C."/>
            <person name="Woyke T."/>
        </authorList>
    </citation>
    <scope>NUCLEOTIDE SEQUENCE</scope>
    <source>
        <strain evidence="1">GVMAG-M-3300009163-63</strain>
    </source>
</reference>
<accession>A0A6C0F242</accession>